<dbReference type="InterPro" id="IPR038336">
    <property type="entry name" value="NET_sf"/>
</dbReference>
<feature type="domain" description="NET" evidence="6">
    <location>
        <begin position="376"/>
        <end position="456"/>
    </location>
</feature>
<protein>
    <submittedName>
        <fullName evidence="7">Uncharacterized protein</fullName>
    </submittedName>
</protein>
<evidence type="ECO:0000259" key="5">
    <source>
        <dbReference type="PROSITE" id="PS50014"/>
    </source>
</evidence>
<feature type="domain" description="Bromo" evidence="5">
    <location>
        <begin position="227"/>
        <end position="302"/>
    </location>
</feature>
<evidence type="ECO:0000256" key="4">
    <source>
        <dbReference type="PROSITE-ProRule" id="PRU00035"/>
    </source>
</evidence>
<dbReference type="InterPro" id="IPR001487">
    <property type="entry name" value="Bromodomain"/>
</dbReference>
<name>A0A8T2QYA1_CERRI</name>
<dbReference type="PRINTS" id="PR00503">
    <property type="entry name" value="BROMODOMAIN"/>
</dbReference>
<keyword evidence="2 4" id="KW-0103">Bromodomain</keyword>
<dbReference type="Proteomes" id="UP000825935">
    <property type="component" value="Chromosome 31"/>
</dbReference>
<dbReference type="OrthoDB" id="21449at2759"/>
<dbReference type="OMA" id="ANASHHV"/>
<gene>
    <name evidence="7" type="ORF">KP509_31G056100</name>
</gene>
<keyword evidence="1" id="KW-0805">Transcription regulation</keyword>
<dbReference type="PROSITE" id="PS51525">
    <property type="entry name" value="NET"/>
    <property type="match status" value="1"/>
</dbReference>
<evidence type="ECO:0000259" key="6">
    <source>
        <dbReference type="PROSITE" id="PS51525"/>
    </source>
</evidence>
<evidence type="ECO:0000256" key="1">
    <source>
        <dbReference type="ARBA" id="ARBA00023015"/>
    </source>
</evidence>
<dbReference type="Gene3D" id="1.20.920.10">
    <property type="entry name" value="Bromodomain-like"/>
    <property type="match status" value="1"/>
</dbReference>
<dbReference type="PROSITE" id="PS50014">
    <property type="entry name" value="BROMODOMAIN_2"/>
    <property type="match status" value="1"/>
</dbReference>
<evidence type="ECO:0000313" key="8">
    <source>
        <dbReference type="Proteomes" id="UP000825935"/>
    </source>
</evidence>
<evidence type="ECO:0000256" key="2">
    <source>
        <dbReference type="ARBA" id="ARBA00023117"/>
    </source>
</evidence>
<dbReference type="InterPro" id="IPR027353">
    <property type="entry name" value="NET_dom"/>
</dbReference>
<keyword evidence="8" id="KW-1185">Reference proteome</keyword>
<sequence>MRTPGIQRMAGSANNNRFAVFEFEEDLFLEPIRVLDEKEIKLLKARDQQQNPEPKVSQVQRLPPNAITKASQVERVPSATTTNVSQSEKVSVVSSTKISHLERVPPIASTSATAETSTSIDADATAASECAAAGNSDADISDELLKCVNVMTGNVERLQQEVLRSVRMHSILKKSKQQGATYLKDRDAISTVAKKPRLFDAARTEAVKRKKVCDLMRLGGNILRQIMQHRWAWPFLQPVDVEGLQLHDYYQIIRNPMDLGTIRSRLEAKDGTGYGHVRELCEDVRLVFRNAMLYNESWTEVHVMAKALLAKFENKWKTSIEPRLLEEEEKLFEDQSEGYMVEVARVRTQDEQTAEQLHKDVLSQLTGVEKKLNDLLARFLSKSRPMKAEERRELYSRLKGLPAGSMSRVAELVSSGNGDKIDSDDISVDLETLDSSTLWRLHFFEKLVTQHVQEQAVSTSQIASSHQAK</sequence>
<dbReference type="PANTHER" id="PTHR45926">
    <property type="entry name" value="OSJNBA0053K19.4 PROTEIN"/>
    <property type="match status" value="1"/>
</dbReference>
<dbReference type="SUPFAM" id="SSF47370">
    <property type="entry name" value="Bromodomain"/>
    <property type="match status" value="1"/>
</dbReference>
<dbReference type="Pfam" id="PF00439">
    <property type="entry name" value="Bromodomain"/>
    <property type="match status" value="1"/>
</dbReference>
<dbReference type="AlphaFoldDB" id="A0A8T2QYA1"/>
<dbReference type="Pfam" id="PF17035">
    <property type="entry name" value="BET"/>
    <property type="match status" value="1"/>
</dbReference>
<dbReference type="InterPro" id="IPR036427">
    <property type="entry name" value="Bromodomain-like_sf"/>
</dbReference>
<dbReference type="EMBL" id="CM035436">
    <property type="protein sequence ID" value="KAH7289069.1"/>
    <property type="molecule type" value="Genomic_DNA"/>
</dbReference>
<keyword evidence="3" id="KW-0804">Transcription</keyword>
<evidence type="ECO:0000256" key="3">
    <source>
        <dbReference type="ARBA" id="ARBA00023163"/>
    </source>
</evidence>
<reference evidence="7" key="1">
    <citation type="submission" date="2021-08" db="EMBL/GenBank/DDBJ databases">
        <title>WGS assembly of Ceratopteris richardii.</title>
        <authorList>
            <person name="Marchant D.B."/>
            <person name="Chen G."/>
            <person name="Jenkins J."/>
            <person name="Shu S."/>
            <person name="Leebens-Mack J."/>
            <person name="Grimwood J."/>
            <person name="Schmutz J."/>
            <person name="Soltis P."/>
            <person name="Soltis D."/>
            <person name="Chen Z.-H."/>
        </authorList>
    </citation>
    <scope>NUCLEOTIDE SEQUENCE</scope>
    <source>
        <strain evidence="7">Whitten #5841</strain>
        <tissue evidence="7">Leaf</tissue>
    </source>
</reference>
<dbReference type="Gene3D" id="1.20.1270.220">
    <property type="match status" value="1"/>
</dbReference>
<proteinExistence type="predicted"/>
<accession>A0A8T2QYA1</accession>
<evidence type="ECO:0000313" key="7">
    <source>
        <dbReference type="EMBL" id="KAH7289069.1"/>
    </source>
</evidence>
<comment type="caution">
    <text evidence="7">The sequence shown here is derived from an EMBL/GenBank/DDBJ whole genome shotgun (WGS) entry which is preliminary data.</text>
</comment>
<dbReference type="SMART" id="SM00297">
    <property type="entry name" value="BROMO"/>
    <property type="match status" value="1"/>
</dbReference>
<organism evidence="7 8">
    <name type="scientific">Ceratopteris richardii</name>
    <name type="common">Triangle waterfern</name>
    <dbReference type="NCBI Taxonomy" id="49495"/>
    <lineage>
        <taxon>Eukaryota</taxon>
        <taxon>Viridiplantae</taxon>
        <taxon>Streptophyta</taxon>
        <taxon>Embryophyta</taxon>
        <taxon>Tracheophyta</taxon>
        <taxon>Polypodiopsida</taxon>
        <taxon>Polypodiidae</taxon>
        <taxon>Polypodiales</taxon>
        <taxon>Pteridineae</taxon>
        <taxon>Pteridaceae</taxon>
        <taxon>Parkerioideae</taxon>
        <taxon>Ceratopteris</taxon>
    </lineage>
</organism>